<keyword evidence="6" id="KW-0999">Mitochondrion inner membrane</keyword>
<evidence type="ECO:0000256" key="3">
    <source>
        <dbReference type="ARBA" id="ARBA00022448"/>
    </source>
</evidence>
<evidence type="ECO:0000256" key="7">
    <source>
        <dbReference type="ARBA" id="ARBA00022989"/>
    </source>
</evidence>
<reference evidence="12" key="1">
    <citation type="journal article" date="2020" name="Stud. Mycol.">
        <title>101 Dothideomycetes genomes: a test case for predicting lifestyles and emergence of pathogens.</title>
        <authorList>
            <person name="Haridas S."/>
            <person name="Albert R."/>
            <person name="Binder M."/>
            <person name="Bloem J."/>
            <person name="Labutti K."/>
            <person name="Salamov A."/>
            <person name="Andreopoulos B."/>
            <person name="Baker S."/>
            <person name="Barry K."/>
            <person name="Bills G."/>
            <person name="Bluhm B."/>
            <person name="Cannon C."/>
            <person name="Castanera R."/>
            <person name="Culley D."/>
            <person name="Daum C."/>
            <person name="Ezra D."/>
            <person name="Gonzalez J."/>
            <person name="Henrissat B."/>
            <person name="Kuo A."/>
            <person name="Liang C."/>
            <person name="Lipzen A."/>
            <person name="Lutzoni F."/>
            <person name="Magnuson J."/>
            <person name="Mondo S."/>
            <person name="Nolan M."/>
            <person name="Ohm R."/>
            <person name="Pangilinan J."/>
            <person name="Park H.-J."/>
            <person name="Ramirez L."/>
            <person name="Alfaro M."/>
            <person name="Sun H."/>
            <person name="Tritt A."/>
            <person name="Yoshinaga Y."/>
            <person name="Zwiers L.-H."/>
            <person name="Turgeon B."/>
            <person name="Goodwin S."/>
            <person name="Spatafora J."/>
            <person name="Crous P."/>
            <person name="Grigoriev I."/>
        </authorList>
    </citation>
    <scope>NUCLEOTIDE SEQUENCE</scope>
    <source>
        <strain evidence="12">CBS 115976</strain>
    </source>
</reference>
<accession>A0A6A6UCI0</accession>
<evidence type="ECO:0000256" key="10">
    <source>
        <dbReference type="RuleBase" id="RU000488"/>
    </source>
</evidence>
<comment type="similarity">
    <text evidence="2 10">Belongs to the mitochondrial carrier (TC 2.A.29) family.</text>
</comment>
<organism evidence="12 13">
    <name type="scientific">Microthyrium microscopicum</name>
    <dbReference type="NCBI Taxonomy" id="703497"/>
    <lineage>
        <taxon>Eukaryota</taxon>
        <taxon>Fungi</taxon>
        <taxon>Dikarya</taxon>
        <taxon>Ascomycota</taxon>
        <taxon>Pezizomycotina</taxon>
        <taxon>Dothideomycetes</taxon>
        <taxon>Dothideomycetes incertae sedis</taxon>
        <taxon>Microthyriales</taxon>
        <taxon>Microthyriaceae</taxon>
        <taxon>Microthyrium</taxon>
    </lineage>
</organism>
<dbReference type="GO" id="GO:0016020">
    <property type="term" value="C:membrane"/>
    <property type="evidence" value="ECO:0007669"/>
    <property type="project" value="UniProtKB-SubCell"/>
</dbReference>
<sequence>MGAYIDEEALRPPYIHAMLAGGFGGTTGDMLMHSIDTVKTRQQGDPHIPPKYTTLGSSYWKILRQEGIRKGLYGGVLPAFLGSFTGTVLFFGSYEYTKRTMIDLGVTPWLAYFNAGVIADVIASPLYVPSEVLKTRLQLQGRHNNPFFQSGYNYRSTLHALTSIVRYEGLGALFYGYKATLYRDVPFSALQFAFYEQEQKIARSMVGNRDIGLPLEIFTGASAGCMAGVITCPLDVVKTRIQTQIIPIEPPSVSPAQMSSGIQKHSSSNASKKATHNITRHISTSSPSTTIKPPQAAMLDTSSILTGLKLMYRTEGFAGLFRGVGPRAVWTAVQSGTMLVLYQQFLKYFEQHPITSEREPS</sequence>
<evidence type="ECO:0000313" key="13">
    <source>
        <dbReference type="Proteomes" id="UP000799302"/>
    </source>
</evidence>
<comment type="subcellular location">
    <subcellularLocation>
        <location evidence="1">Membrane</location>
        <topology evidence="1">Multi-pass membrane protein</topology>
    </subcellularLocation>
</comment>
<keyword evidence="6" id="KW-0496">Mitochondrion</keyword>
<dbReference type="PANTHER" id="PTHR45667">
    <property type="entry name" value="S-ADENOSYLMETHIONINE MITOCHONDRIAL CARRIER PROTEIN"/>
    <property type="match status" value="1"/>
</dbReference>
<name>A0A6A6UCI0_9PEZI</name>
<feature type="transmembrane region" description="Helical" evidence="11">
    <location>
        <begin position="109"/>
        <end position="128"/>
    </location>
</feature>
<evidence type="ECO:0000313" key="12">
    <source>
        <dbReference type="EMBL" id="KAF2668634.1"/>
    </source>
</evidence>
<evidence type="ECO:0000256" key="2">
    <source>
        <dbReference type="ARBA" id="ARBA00006375"/>
    </source>
</evidence>
<keyword evidence="3 10" id="KW-0813">Transport</keyword>
<feature type="repeat" description="Solcar" evidence="9">
    <location>
        <begin position="107"/>
        <end position="201"/>
    </location>
</feature>
<evidence type="ECO:0000256" key="1">
    <source>
        <dbReference type="ARBA" id="ARBA00004141"/>
    </source>
</evidence>
<dbReference type="InterPro" id="IPR023395">
    <property type="entry name" value="MCP_dom_sf"/>
</dbReference>
<proteinExistence type="inferred from homology"/>
<evidence type="ECO:0000256" key="6">
    <source>
        <dbReference type="ARBA" id="ARBA00022792"/>
    </source>
</evidence>
<dbReference type="EMBL" id="MU004236">
    <property type="protein sequence ID" value="KAF2668634.1"/>
    <property type="molecule type" value="Genomic_DNA"/>
</dbReference>
<evidence type="ECO:0000256" key="4">
    <source>
        <dbReference type="ARBA" id="ARBA00022692"/>
    </source>
</evidence>
<keyword evidence="13" id="KW-1185">Reference proteome</keyword>
<feature type="repeat" description="Solcar" evidence="9">
    <location>
        <begin position="211"/>
        <end position="348"/>
    </location>
</feature>
<evidence type="ECO:0000256" key="5">
    <source>
        <dbReference type="ARBA" id="ARBA00022737"/>
    </source>
</evidence>
<dbReference type="SUPFAM" id="SSF103506">
    <property type="entry name" value="Mitochondrial carrier"/>
    <property type="match status" value="1"/>
</dbReference>
<evidence type="ECO:0000256" key="8">
    <source>
        <dbReference type="ARBA" id="ARBA00023136"/>
    </source>
</evidence>
<evidence type="ECO:0000256" key="11">
    <source>
        <dbReference type="SAM" id="Phobius"/>
    </source>
</evidence>
<dbReference type="Gene3D" id="1.50.40.10">
    <property type="entry name" value="Mitochondrial carrier domain"/>
    <property type="match status" value="2"/>
</dbReference>
<dbReference type="FunFam" id="1.50.40.10:FF:000095">
    <property type="entry name" value="Mitochondrial carrier protein"/>
    <property type="match status" value="1"/>
</dbReference>
<protein>
    <submittedName>
        <fullName evidence="12">Mitochondrial carrier</fullName>
    </submittedName>
</protein>
<feature type="repeat" description="Solcar" evidence="9">
    <location>
        <begin position="12"/>
        <end position="100"/>
    </location>
</feature>
<keyword evidence="8 9" id="KW-0472">Membrane</keyword>
<keyword evidence="4 9" id="KW-0812">Transmembrane</keyword>
<keyword evidence="5" id="KW-0677">Repeat</keyword>
<dbReference type="OrthoDB" id="415315at2759"/>
<dbReference type="InterPro" id="IPR018108">
    <property type="entry name" value="MCP_transmembrane"/>
</dbReference>
<feature type="transmembrane region" description="Helical" evidence="11">
    <location>
        <begin position="71"/>
        <end position="94"/>
    </location>
</feature>
<dbReference type="AlphaFoldDB" id="A0A6A6UCI0"/>
<dbReference type="PROSITE" id="PS50920">
    <property type="entry name" value="SOLCAR"/>
    <property type="match status" value="3"/>
</dbReference>
<dbReference type="Proteomes" id="UP000799302">
    <property type="component" value="Unassembled WGS sequence"/>
</dbReference>
<gene>
    <name evidence="12" type="ORF">BT63DRAFT_373991</name>
</gene>
<keyword evidence="7 11" id="KW-1133">Transmembrane helix</keyword>
<evidence type="ECO:0000256" key="9">
    <source>
        <dbReference type="PROSITE-ProRule" id="PRU00282"/>
    </source>
</evidence>
<dbReference type="Pfam" id="PF00153">
    <property type="entry name" value="Mito_carr"/>
    <property type="match status" value="3"/>
</dbReference>